<dbReference type="AlphaFoldDB" id="A0A0J6WE23"/>
<feature type="transmembrane region" description="Helical" evidence="7">
    <location>
        <begin position="36"/>
        <end position="56"/>
    </location>
</feature>
<dbReference type="InterPro" id="IPR015414">
    <property type="entry name" value="TMEM64"/>
</dbReference>
<dbReference type="InterPro" id="IPR032816">
    <property type="entry name" value="VTT_dom"/>
</dbReference>
<sequence>MALPVGWNVVKPVVSALRTVPAAVLATLRAVPRTRLLAMVGTGVILVAVVLLVPLPTAVQLRDWATSLGAWFPLAFLAAHVVVTVLPFPRTAFTLAAGLLFGPYLGIPLAVVASALSAVLAVLLVRAAGWQLNKLVSHPKVDALDARLRERGWVAVMAMRMIPAVPFSVLNYAAGASAVRLLPYTLATIVGLLPGTAAVVVLGDALTGNVSPLLFVVSLCTAALGVAGLSFEVRSHRRAAAAPAPSSTRTAPAATPPPPAQDSSPSP</sequence>
<keyword evidence="4 7" id="KW-0812">Transmembrane</keyword>
<proteinExistence type="inferred from homology"/>
<dbReference type="PATRIC" id="fig|1807.14.peg.666"/>
<dbReference type="EMBL" id="JYNU01000004">
    <property type="protein sequence ID" value="KMO80784.1"/>
    <property type="molecule type" value="Genomic_DNA"/>
</dbReference>
<evidence type="ECO:0000256" key="2">
    <source>
        <dbReference type="ARBA" id="ARBA00008640"/>
    </source>
</evidence>
<feature type="transmembrane region" description="Helical" evidence="7">
    <location>
        <begin position="68"/>
        <end position="88"/>
    </location>
</feature>
<feature type="domain" description="VTT" evidence="9">
    <location>
        <begin position="88"/>
        <end position="204"/>
    </location>
</feature>
<gene>
    <name evidence="10" type="primary">ydjZ</name>
    <name evidence="10" type="ORF">MOBUDSM44075_00661</name>
</gene>
<feature type="compositionally biased region" description="Low complexity" evidence="8">
    <location>
        <begin position="240"/>
        <end position="253"/>
    </location>
</feature>
<feature type="transmembrane region" description="Helical" evidence="7">
    <location>
        <begin position="181"/>
        <end position="201"/>
    </location>
</feature>
<organism evidence="10 11">
    <name type="scientific">Mycolicibacterium obuense</name>
    <dbReference type="NCBI Taxonomy" id="1807"/>
    <lineage>
        <taxon>Bacteria</taxon>
        <taxon>Bacillati</taxon>
        <taxon>Actinomycetota</taxon>
        <taxon>Actinomycetes</taxon>
        <taxon>Mycobacteriales</taxon>
        <taxon>Mycobacteriaceae</taxon>
        <taxon>Mycolicibacterium</taxon>
    </lineage>
</organism>
<accession>A0A0J6WE23</accession>
<feature type="region of interest" description="Disordered" evidence="8">
    <location>
        <begin position="240"/>
        <end position="267"/>
    </location>
</feature>
<comment type="caution">
    <text evidence="10">The sequence shown here is derived from an EMBL/GenBank/DDBJ whole genome shotgun (WGS) entry which is preliminary data.</text>
</comment>
<keyword evidence="5 7" id="KW-1133">Transmembrane helix</keyword>
<evidence type="ECO:0000256" key="1">
    <source>
        <dbReference type="ARBA" id="ARBA00004651"/>
    </source>
</evidence>
<protein>
    <recommendedName>
        <fullName evidence="7">TVP38/TMEM64 family membrane protein</fullName>
    </recommendedName>
</protein>
<feature type="transmembrane region" description="Helical" evidence="7">
    <location>
        <begin position="109"/>
        <end position="132"/>
    </location>
</feature>
<evidence type="ECO:0000256" key="6">
    <source>
        <dbReference type="ARBA" id="ARBA00023136"/>
    </source>
</evidence>
<dbReference type="PANTHER" id="PTHR12677">
    <property type="entry name" value="GOLGI APPARATUS MEMBRANE PROTEIN TVP38-RELATED"/>
    <property type="match status" value="1"/>
</dbReference>
<evidence type="ECO:0000256" key="4">
    <source>
        <dbReference type="ARBA" id="ARBA00022692"/>
    </source>
</evidence>
<keyword evidence="3 7" id="KW-1003">Cell membrane</keyword>
<evidence type="ECO:0000256" key="3">
    <source>
        <dbReference type="ARBA" id="ARBA00022475"/>
    </source>
</evidence>
<feature type="compositionally biased region" description="Pro residues" evidence="8">
    <location>
        <begin position="254"/>
        <end position="267"/>
    </location>
</feature>
<dbReference type="Pfam" id="PF09335">
    <property type="entry name" value="VTT_dom"/>
    <property type="match status" value="1"/>
</dbReference>
<evidence type="ECO:0000256" key="5">
    <source>
        <dbReference type="ARBA" id="ARBA00022989"/>
    </source>
</evidence>
<dbReference type="GO" id="GO:0005886">
    <property type="term" value="C:plasma membrane"/>
    <property type="evidence" value="ECO:0007669"/>
    <property type="project" value="UniProtKB-SubCell"/>
</dbReference>
<keyword evidence="6 7" id="KW-0472">Membrane</keyword>
<feature type="transmembrane region" description="Helical" evidence="7">
    <location>
        <begin position="213"/>
        <end position="231"/>
    </location>
</feature>
<name>A0A0J6WE23_9MYCO</name>
<comment type="similarity">
    <text evidence="2 7">Belongs to the TVP38/TMEM64 family.</text>
</comment>
<evidence type="ECO:0000259" key="9">
    <source>
        <dbReference type="Pfam" id="PF09335"/>
    </source>
</evidence>
<evidence type="ECO:0000313" key="11">
    <source>
        <dbReference type="Proteomes" id="UP000036313"/>
    </source>
</evidence>
<comment type="subcellular location">
    <subcellularLocation>
        <location evidence="1 7">Cell membrane</location>
        <topology evidence="1 7">Multi-pass membrane protein</topology>
    </subcellularLocation>
</comment>
<dbReference type="Proteomes" id="UP000036313">
    <property type="component" value="Unassembled WGS sequence"/>
</dbReference>
<dbReference type="PANTHER" id="PTHR12677:SF59">
    <property type="entry name" value="GOLGI APPARATUS MEMBRANE PROTEIN TVP38-RELATED"/>
    <property type="match status" value="1"/>
</dbReference>
<evidence type="ECO:0000256" key="7">
    <source>
        <dbReference type="RuleBase" id="RU366058"/>
    </source>
</evidence>
<reference evidence="10 11" key="1">
    <citation type="journal article" date="2015" name="Genome Biol. Evol.">
        <title>Characterization of Three Mycobacterium spp. with Potential Use in Bioremediation by Genome Sequencing and Comparative Genomics.</title>
        <authorList>
            <person name="Das S."/>
            <person name="Pettersson B.M."/>
            <person name="Behra P.R."/>
            <person name="Ramesh M."/>
            <person name="Dasgupta S."/>
            <person name="Bhattacharya A."/>
            <person name="Kirsebom L.A."/>
        </authorList>
    </citation>
    <scope>NUCLEOTIDE SEQUENCE [LARGE SCALE GENOMIC DNA]</scope>
    <source>
        <strain evidence="10 11">DSM 44075</strain>
    </source>
</reference>
<evidence type="ECO:0000313" key="10">
    <source>
        <dbReference type="EMBL" id="KMO80784.1"/>
    </source>
</evidence>
<evidence type="ECO:0000256" key="8">
    <source>
        <dbReference type="SAM" id="MobiDB-lite"/>
    </source>
</evidence>